<dbReference type="PANTHER" id="PTHR45703">
    <property type="entry name" value="DYNEIN HEAVY CHAIN"/>
    <property type="match status" value="1"/>
</dbReference>
<keyword evidence="6" id="KW-0547">Nucleotide-binding</keyword>
<feature type="region of interest" description="Disordered" evidence="13">
    <location>
        <begin position="138"/>
        <end position="159"/>
    </location>
</feature>
<dbReference type="Pfam" id="PF12775">
    <property type="entry name" value="AAA_7"/>
    <property type="match status" value="1"/>
</dbReference>
<keyword evidence="3" id="KW-0963">Cytoplasm</keyword>
<feature type="region of interest" description="Disordered" evidence="13">
    <location>
        <begin position="2715"/>
        <end position="2822"/>
    </location>
</feature>
<dbReference type="SMART" id="SM00382">
    <property type="entry name" value="AAA"/>
    <property type="match status" value="2"/>
</dbReference>
<dbReference type="Gene3D" id="3.40.50.300">
    <property type="entry name" value="P-loop containing nucleotide triphosphate hydrolases"/>
    <property type="match status" value="6"/>
</dbReference>
<evidence type="ECO:0000256" key="6">
    <source>
        <dbReference type="ARBA" id="ARBA00022741"/>
    </source>
</evidence>
<dbReference type="Gene3D" id="1.20.58.1120">
    <property type="match status" value="1"/>
</dbReference>
<dbReference type="InterPro" id="IPR043160">
    <property type="entry name" value="Dynein_C_barrel"/>
</dbReference>
<dbReference type="InterPro" id="IPR042228">
    <property type="entry name" value="Dynein_linker_3"/>
</dbReference>
<keyword evidence="8" id="KW-0243">Dynein</keyword>
<keyword evidence="11" id="KW-0206">Cytoskeleton</keyword>
<feature type="region of interest" description="Disordered" evidence="13">
    <location>
        <begin position="528"/>
        <end position="553"/>
    </location>
</feature>
<dbReference type="Gene3D" id="1.10.287.2620">
    <property type="match status" value="1"/>
</dbReference>
<dbReference type="FunFam" id="1.20.140.100:FF:000008">
    <property type="entry name" value="Dynein heavy chain domain 1"/>
    <property type="match status" value="1"/>
</dbReference>
<dbReference type="Gene3D" id="3.10.490.20">
    <property type="match status" value="1"/>
</dbReference>
<dbReference type="Pfam" id="PF18198">
    <property type="entry name" value="AAA_lid_11"/>
    <property type="match status" value="1"/>
</dbReference>
<keyword evidence="5" id="KW-0677">Repeat</keyword>
<keyword evidence="4" id="KW-0493">Microtubule</keyword>
<evidence type="ECO:0000259" key="14">
    <source>
        <dbReference type="SMART" id="SM00382"/>
    </source>
</evidence>
<dbReference type="InterPro" id="IPR024743">
    <property type="entry name" value="Dynein_HC_stalk"/>
</dbReference>
<dbReference type="InterPro" id="IPR027417">
    <property type="entry name" value="P-loop_NTPase"/>
</dbReference>
<dbReference type="InterPro" id="IPR026983">
    <property type="entry name" value="DHC"/>
</dbReference>
<dbReference type="Pfam" id="PF18199">
    <property type="entry name" value="Dynein_C"/>
    <property type="match status" value="1"/>
</dbReference>
<feature type="coiled-coil region" evidence="12">
    <location>
        <begin position="3180"/>
        <end position="3207"/>
    </location>
</feature>
<dbReference type="Gene3D" id="1.10.8.720">
    <property type="entry name" value="Region D6 of dynein motor"/>
    <property type="match status" value="1"/>
</dbReference>
<evidence type="ECO:0000256" key="13">
    <source>
        <dbReference type="SAM" id="MobiDB-lite"/>
    </source>
</evidence>
<dbReference type="PANTHER" id="PTHR45703:SF36">
    <property type="entry name" value="DYNEIN HEAVY CHAIN, CYTOPLASMIC"/>
    <property type="match status" value="1"/>
</dbReference>
<dbReference type="InterPro" id="IPR035699">
    <property type="entry name" value="AAA_6"/>
</dbReference>
<dbReference type="InterPro" id="IPR043157">
    <property type="entry name" value="Dynein_AAA1S"/>
</dbReference>
<dbReference type="Pfam" id="PF12774">
    <property type="entry name" value="AAA_6"/>
    <property type="match status" value="2"/>
</dbReference>
<dbReference type="Gene3D" id="1.10.8.710">
    <property type="match status" value="1"/>
</dbReference>
<dbReference type="FunFam" id="1.10.287.2620:FF:000001">
    <property type="entry name" value="Cytoplasmic dynein heavy chain 1"/>
    <property type="match status" value="1"/>
</dbReference>
<evidence type="ECO:0000256" key="8">
    <source>
        <dbReference type="ARBA" id="ARBA00023017"/>
    </source>
</evidence>
<dbReference type="InterPro" id="IPR024317">
    <property type="entry name" value="Dynein_heavy_chain_D4_dom"/>
</dbReference>
<comment type="subcellular location">
    <subcellularLocation>
        <location evidence="1">Cytoplasm</location>
        <location evidence="1">Cytoskeleton</location>
    </subcellularLocation>
</comment>
<evidence type="ECO:0000313" key="15">
    <source>
        <dbReference type="EMBL" id="KAL2096082.1"/>
    </source>
</evidence>
<feature type="compositionally biased region" description="Basic and acidic residues" evidence="13">
    <location>
        <begin position="140"/>
        <end position="157"/>
    </location>
</feature>
<evidence type="ECO:0000256" key="9">
    <source>
        <dbReference type="ARBA" id="ARBA00023054"/>
    </source>
</evidence>
<evidence type="ECO:0000256" key="11">
    <source>
        <dbReference type="ARBA" id="ARBA00023212"/>
    </source>
</evidence>
<evidence type="ECO:0000256" key="3">
    <source>
        <dbReference type="ARBA" id="ARBA00022490"/>
    </source>
</evidence>
<dbReference type="Gene3D" id="1.10.472.130">
    <property type="match status" value="1"/>
</dbReference>
<evidence type="ECO:0000256" key="2">
    <source>
        <dbReference type="ARBA" id="ARBA00008887"/>
    </source>
</evidence>
<evidence type="ECO:0000256" key="4">
    <source>
        <dbReference type="ARBA" id="ARBA00022701"/>
    </source>
</evidence>
<dbReference type="Pfam" id="PF17852">
    <property type="entry name" value="Dynein_AAA_lid"/>
    <property type="match status" value="1"/>
</dbReference>
<dbReference type="EMBL" id="JBHFQA010000007">
    <property type="protein sequence ID" value="KAL2096082.1"/>
    <property type="molecule type" value="Genomic_DNA"/>
</dbReference>
<evidence type="ECO:0000256" key="7">
    <source>
        <dbReference type="ARBA" id="ARBA00022840"/>
    </source>
</evidence>
<keyword evidence="16" id="KW-1185">Reference proteome</keyword>
<dbReference type="GO" id="GO:0030286">
    <property type="term" value="C:dynein complex"/>
    <property type="evidence" value="ECO:0007669"/>
    <property type="project" value="UniProtKB-KW"/>
</dbReference>
<reference evidence="15 16" key="1">
    <citation type="submission" date="2024-09" db="EMBL/GenBank/DDBJ databases">
        <title>A chromosome-level genome assembly of Gray's grenadier anchovy, Coilia grayii.</title>
        <authorList>
            <person name="Fu Z."/>
        </authorList>
    </citation>
    <scope>NUCLEOTIDE SEQUENCE [LARGE SCALE GENOMIC DNA]</scope>
    <source>
        <strain evidence="15">G4</strain>
        <tissue evidence="15">Muscle</tissue>
    </source>
</reference>
<sequence length="4676" mass="525958">MFSPGSGRENRTTISGHHAKVSNRSKMDKTRLAVTPSGLPKPVGPRSETGLVLPPVSPSKPPLTGTLDTSLAQAPVSPPVSMVELPRMVCAVGPKLASSESLWTEGPFVMPSVLGADIPVKVERSLFKEPTVDSFVEEEGEKHKCSDQDDEAKERRASRTKAKPVTGFEVVEILAKQRHLGDVQFYHLRKVESVQFRPYDLQVMPSNKAGTDYYIFSSYAVIHIEDGVSTSVQTLAEWYRDAVTWRSLRDIPFFQDFLLRKAFSWWHRNVRQVILQRRSNLLQEQLPLAVPHFRDALLQMSRLIEELKEVHWLPQDDSKIYTLVDFQKSLHERNQDSQGFLEKFLLYRSMILNMVHEDSYAAHQALQQQVKQCEINQRSQPLHQQLEHRTSLQRDLAHADSILQRLVNMASLVDHMIVQSLVTIIDREVTSFLNIVLKRKRPTQVSLFQGELIFGAEDQLTMFPPLHLFKDVLHSAVFSVPDSIMQTFDSYSCSADSASASGYLTTVVHGLTPDKSLASTTGQSFPSAFEAKSSGQTGVSKADSKRSTHGMESRLVLPQQTPLMVQGQRLRGHYYPLSRKQLVWYLGLSATVEEVEREQAQIMQDAQAEVQKLCVTFSWLVDINLFTNSWSSSSLNGMRGWMSLQYEEHIQMVRLWIDKVRALPPCFTTSNKLFTVNFLQIQNSIGPLLNSIEEDFLILLTEEIQLRSENLISELKGVFDGLRTEPTDFNEFTHFAIMVDRCKKMSDEAQPQLEYIHSLHETLSRNFRRITPEEVTLEEQMLDTWDQFVLLLKQAEETVNLRLPSMSETLNNTFEALAEELEDMISGATSGDYLDPNQNATQVGSKLKAACRQMNVISVRLKELSRTSKTLTGESLDLTFVDVAMQKLETRKELWELMTVCKSQIQEWTQLLFSKFVVAKAQEKVEEWRQQALVLSKASPTEDAVLQGALQIVEDFSQQLPVLAELSSPTLKHKHWRNVYKGMGLLYVPERNLTVADLMSKKLLDHQKAIKKICRDAKAEADMEQAFRKIQRSWEGAYFQLAKFIITVWVEDKPQTENGQTKKSAQTGSVPRKNCSIAEESCDSGTFTIIGLDILLSETEDCIMTLSNMLLSPHVTDFQQEIEYWVHLLEELEELLDFCERYQAKWIFLSKMFYEKSLKDQNTELLKKFQPVDKTFREIIQTILSDPCVLNIVQHEKPSSPAYEFQGKSLRTVIIDGLSTMNMISNELTYHLNTPRRAFPRLCFLSDGEVIRLLSVHPTPMTLLPVVRRCFRGVRWLKLDNKKDVPSEQNTANLSSGLDLSDGQIWVNGIYGTLREYVPFLNPLQPDLNPLAWLDLLEQELHQAMVHQMSKCALAHRRSVLTEKDGEVVKKISETLLLDPSQCRVSEGFAENEEPTEVNDFSNTVTLSELISQFPLQCLLVSEEAAWCSEVQRAFQKTNRVKWECIKGRLALRLQIFCRGIQDGIMESGERTHKVHHMMTSLRALVLLNMKHSRQVSQLMEVKVDHESSFTWQRLMKYHLNIRDYYDSNKPHVGREESICNIASSCYVEILGKQLPYGYEYVGPENWMMVSTPSTDRAVLGILLALTNYRCGFISGPCMSGKRKTVTALGQALGQQVVILKCYTDTHPSVVEQMLLGALKTGSWLVLESIDSMTQGALSSLGQHLSDIRQSFLTVVDKIQSSQGHWSKDRVEGNVDELFSKPDLMECEMAFTGKSILAKLSFGCVLISSTGYSANLPDNLRVVTRPISLTVPDYNIIIEVLFTSQGFMDAISISRRLMSLFNIAKDSLCLPDAVSGSQTCWLALIKNILAASTSHLHKSKLEGFLRESVITEDVQGTLKSSDDPGGIAKGHQVSRFNKSAAIMNSLAEEQAVVNGIISVLIPAISDPKKSSQFRRIFEELFPIARSLPIFNQCNEDREQFSLKIALTEELQKTGLYADSGVVSSALTLFQTLKLSQAVLMVGPAGSGKTTCHQALAGALHKLASRIVDVDEENYTEGETGTTDPQGSTPTSWHSVYSVVLFPNALSHDEIFGACSEHQHTWQDGAFTKVLRDSERHDLSANPFSKQSKRRSLIRKMKWVVLDGDPLATPGWFDKLSMLGKSQPFLSLSSGEKVCPYREEMRVLAEVTDISGASPSAVTQCCLVYFSGKDLWRSVWKAEIDVLYREHTLDHRTLRMWKSMAIDVFAKTLTFMKQNNLTSVLADECATRKSGQGSADGLQEIMSFIRILHALMDHRRKGYALRSKETEKQDALIASGFTEMCTRNMFVVAYIWGFGGHLHPRHWPNFSNFARELLFESRYRVEFPKKGSVFDYCFTLGEGISKDSGSTFSLSGGKSLLPSPTNIPQYEKHAYLLELLLDSNQPVILVGEDGSGKTTLCQSILSQGRPHIRVPVSPLLHVSVLRKVLENMRHQKSAVDTMGKSMKQPGLLLFIDDLHEAPCDAFGKESMALELLRQCISRRGFLDSDGYHFKLFPSGAVCYLGTCSVPRKGRSNGTRISQRLIRQFSILALPSLGADILFSFHSSYLQNWLMDFPSPSRSHDIANCIISATVHLYQAVCKKFCSRTDRALIFFSVHDLQKIFQGMFLWSSRAATRQVNQKSYLLGPALPSSAKPIFSPAILGSAASVLNIARLWMHECLRTFTDRLDSEEDIQTFVKLLADVSETHFGKTFVTKPQKEKLDISKPICPSPHTKNVRAASTSPKLGWAKVANRLMTPLKKPQLSDQVEPVEKSVFSSAGSGTGSEEDIGGEKPLKKQKKKTSRRRKSNKSDDFLEDTLNTKFITPEMPTTPKLLKTSPWRKLNKTDGQPQDQISHSPGMSTSAAPDDSTSLVRLLKDMQSTIHSVVFGPELQQHSFKRHSAYQERDLDVLAQQLALIVKSKEEEDVDFDSRWTCTARYAVHKPRVRQLSHILRALLIPGGHVALFSTAKGTGRKTTVRLAALLSGFKLFEVYLENEAKFREMLKDAGSLTSVHGVKVVLLVHENVSQAVMDEVLMVMSSGTVPDLYSEEEQKNLIQKVTAAMNNSRSRLRDDQALDKFFRNVQRNLHVVLLLSLIKDNCGKSIEEAYVRSAHIKKALRLCHCVDLYSPWTTEALVEVACQQLKNNPQNTNTEVDRDALVTSISWAMACIHQSAVRYAANYLPSLQPFTSQTYLELIAHFIQLSSHLSDQSQGHANRMNTVLSRVKDIAHTAEQSRQEVVRLKEKMNKIQKSQILLLRALDTEHTLSTRTRWQYLMEKNRLVQLEQQAHEVYTKVEGSLKEVSNLYKKAVSNFKNLSPADLDEIRRYRCPPEGVVLVMDAICMLFHRPRNWESSKKLLSQPNFFQELEFYDRSRVSDEIFRKLSAIVHTPEFQPDVVRAKSRACESLSRWVVALHGHVRVLRHIGPQEEQRKELERRVEESRAHLREVCMQEELGRERVEDLQRRLEANRQDIEDMTAQLRLLDVQEREATNTLMQIDFHIAIWNARKKEIEMNKLTVSGDALILAAVITYFGPFGPDVRIDLLNKWHDLCLHGNIDSTLTDPRGPLATDSDKITLDIPRALIIPMDKHLPNAFARATEAEWCGEQCVSPGSIVKLLLWGYRGVWAPRWPLLADMQQHKEFRLECIGNKGNAQMENEYDLMMCADDPDLLDKLKHGAEKGLKVMVTHTERLLPNSTFLDFLVRPSGSHAPGFVRHAPYSHSKFCLFFSTPLSMQALLREIHPAILKEVQIIDLSLSSVELKELMRGEILQSENPDLWTQRCTLTLDKQTLELKLHSEQASLMEYILQSFIPLHQDPVFLPRVSACQNASQKLQVEIDRRSQQLELHRPLLQDFDYIADLAVAFYQALQQVALLSPLYLFTLHSFLSALRHTLLQKGQPNVSSSSQGAMTSKVSNRIVLQLMAQYRPCLFQRHANLLRLLVSVALFLHSEGCTEEEREAFLGGLSDPRQVKVPDSMSGIRLPSWIPSTVHADLARLEKIPAFHGLSESLAASSDQWQEYLSFPSSTVIGPIPCQSYSHLSVMQRALLWKVLFPGWLAAVAEDLAACQLGQSVYSAPQVGSARAPHTGCPEALARYLHKNDGPVIVQLPQPGQGVLASAYPIHWLTQMSQIINDKRVVKIISFGTKCEKDLVLAALDEGIRKGHWVVLNNCHLLEEWDGDVVRKLTQILSLTAKGPKVDKILTSVSQIHPLFKVWFITQGEDPLSVPAVVRACAIRLVCDSPWDLKEQLCSSLYSVSAASCLASCLPTPGSSSSPGTGPGPGPTCMEPILRCAILHSVLLQRQAFQHLGQGSLYHWTLEDLLTLIETHTQLSKHCSNTAAALEYIAAYLVYGGHVSDSADLEAVVGVTKTCLRSPSATWAGGPHALTQIITSAGHLGFQGLDHHVQNLRDTNNPLMLGFGSGLAVEQVRLHSHSLHSLLHLSQRFGNITNTPKHHTTSLPHYQEAQKKLLTVQDSLRHIVVDSKSLGIAVTPPGPVRDFLLMERERLAEYAASLLAGLSSSTRDVEALWAEYTDQALGRLEKRVNLLQQYVGEDSSSSAFPVCCLSVFQNPQGFLAALVRQTAQDKQKDISEVHLKYEVLSISATPSSLPRNCAYLGGLELHGALWVARQGAIQDTLSHKPCPLPLVLVRGVERAKEPTQNPHSPQNSSSALPVYNCPLYKDLQLTDGNWSLSDRNIITYIPLAAKLDPVLCAQRRARLSCTL</sequence>
<dbReference type="Gene3D" id="3.20.180.20">
    <property type="entry name" value="Dynein heavy chain, N-terminal domain 2"/>
    <property type="match status" value="1"/>
</dbReference>
<feature type="domain" description="AAA+ ATPase" evidence="14">
    <location>
        <begin position="1954"/>
        <end position="2149"/>
    </location>
</feature>
<proteinExistence type="inferred from homology"/>
<dbReference type="Pfam" id="PF12777">
    <property type="entry name" value="MT"/>
    <property type="match status" value="1"/>
</dbReference>
<protein>
    <recommendedName>
        <fullName evidence="14">AAA+ ATPase domain-containing protein</fullName>
    </recommendedName>
</protein>
<evidence type="ECO:0000256" key="5">
    <source>
        <dbReference type="ARBA" id="ARBA00022737"/>
    </source>
</evidence>
<dbReference type="Pfam" id="PF08393">
    <property type="entry name" value="DHC_N2"/>
    <property type="match status" value="1"/>
</dbReference>
<evidence type="ECO:0000313" key="16">
    <source>
        <dbReference type="Proteomes" id="UP001591681"/>
    </source>
</evidence>
<dbReference type="InterPro" id="IPR041228">
    <property type="entry name" value="Dynein_C"/>
</dbReference>
<feature type="coiled-coil region" evidence="12">
    <location>
        <begin position="3386"/>
        <end position="3434"/>
    </location>
</feature>
<comment type="similarity">
    <text evidence="2">Belongs to the dynein heavy chain family.</text>
</comment>
<organism evidence="15 16">
    <name type="scientific">Coilia grayii</name>
    <name type="common">Gray's grenadier anchovy</name>
    <dbReference type="NCBI Taxonomy" id="363190"/>
    <lineage>
        <taxon>Eukaryota</taxon>
        <taxon>Metazoa</taxon>
        <taxon>Chordata</taxon>
        <taxon>Craniata</taxon>
        <taxon>Vertebrata</taxon>
        <taxon>Euteleostomi</taxon>
        <taxon>Actinopterygii</taxon>
        <taxon>Neopterygii</taxon>
        <taxon>Teleostei</taxon>
        <taxon>Clupei</taxon>
        <taxon>Clupeiformes</taxon>
        <taxon>Clupeoidei</taxon>
        <taxon>Engraulidae</taxon>
        <taxon>Coilinae</taxon>
        <taxon>Coilia</taxon>
    </lineage>
</organism>
<dbReference type="InterPro" id="IPR003593">
    <property type="entry name" value="AAA+_ATPase"/>
</dbReference>
<dbReference type="InterPro" id="IPR013602">
    <property type="entry name" value="Dynein_heavy_linker"/>
</dbReference>
<dbReference type="Gene3D" id="1.20.920.30">
    <property type="match status" value="1"/>
</dbReference>
<dbReference type="Proteomes" id="UP001591681">
    <property type="component" value="Unassembled WGS sequence"/>
</dbReference>
<dbReference type="InterPro" id="IPR041466">
    <property type="entry name" value="Dynein_AAA5_ext"/>
</dbReference>
<keyword evidence="9 12" id="KW-0175">Coiled coil</keyword>
<evidence type="ECO:0000256" key="12">
    <source>
        <dbReference type="SAM" id="Coils"/>
    </source>
</evidence>
<gene>
    <name evidence="15" type="ORF">ACEWY4_008230</name>
</gene>
<comment type="caution">
    <text evidence="15">The sequence shown here is derived from an EMBL/GenBank/DDBJ whole genome shotgun (WGS) entry which is preliminary data.</text>
</comment>
<keyword evidence="7" id="KW-0067">ATP-binding</keyword>
<keyword evidence="10" id="KW-0505">Motor protein</keyword>
<evidence type="ECO:0000256" key="1">
    <source>
        <dbReference type="ARBA" id="ARBA00004245"/>
    </source>
</evidence>
<dbReference type="GO" id="GO:0005524">
    <property type="term" value="F:ATP binding"/>
    <property type="evidence" value="ECO:0007669"/>
    <property type="project" value="UniProtKB-KW"/>
</dbReference>
<dbReference type="Gene3D" id="1.20.920.20">
    <property type="match status" value="1"/>
</dbReference>
<evidence type="ECO:0000256" key="10">
    <source>
        <dbReference type="ARBA" id="ARBA00023175"/>
    </source>
</evidence>
<dbReference type="InterPro" id="IPR041658">
    <property type="entry name" value="AAA_lid_11"/>
</dbReference>
<feature type="compositionally biased region" description="Polar residues" evidence="13">
    <location>
        <begin position="2801"/>
        <end position="2822"/>
    </location>
</feature>
<dbReference type="SUPFAM" id="SSF52540">
    <property type="entry name" value="P-loop containing nucleoside triphosphate hydrolases"/>
    <property type="match status" value="3"/>
</dbReference>
<dbReference type="InterPro" id="IPR042222">
    <property type="entry name" value="Dynein_2_N"/>
</dbReference>
<dbReference type="Gene3D" id="1.20.140.100">
    <property type="entry name" value="Dynein heavy chain, N-terminal domain 2"/>
    <property type="match status" value="1"/>
</dbReference>
<accession>A0ABD1KAA8</accession>
<dbReference type="InterPro" id="IPR042219">
    <property type="entry name" value="AAA_lid_11_sf"/>
</dbReference>
<feature type="domain" description="AAA+ ATPase" evidence="14">
    <location>
        <begin position="2358"/>
        <end position="2511"/>
    </location>
</feature>
<feature type="compositionally biased region" description="Basic and acidic residues" evidence="13">
    <location>
        <begin position="542"/>
        <end position="552"/>
    </location>
</feature>
<name>A0ABD1KAA8_9TELE</name>
<feature type="compositionally biased region" description="Basic residues" evidence="13">
    <location>
        <begin position="2751"/>
        <end position="2763"/>
    </location>
</feature>
<feature type="region of interest" description="Disordered" evidence="13">
    <location>
        <begin position="1"/>
        <end position="65"/>
    </location>
</feature>
<dbReference type="GO" id="GO:0005874">
    <property type="term" value="C:microtubule"/>
    <property type="evidence" value="ECO:0007669"/>
    <property type="project" value="UniProtKB-KW"/>
</dbReference>
<dbReference type="Pfam" id="PF12780">
    <property type="entry name" value="AAA_8"/>
    <property type="match status" value="1"/>
</dbReference>